<dbReference type="AlphaFoldDB" id="A0AAV5L4K4"/>
<evidence type="ECO:0000313" key="1">
    <source>
        <dbReference type="EMBL" id="GKV32185.1"/>
    </source>
</evidence>
<keyword evidence="2" id="KW-1185">Reference proteome</keyword>
<evidence type="ECO:0000313" key="2">
    <source>
        <dbReference type="Proteomes" id="UP001054252"/>
    </source>
</evidence>
<gene>
    <name evidence="1" type="ORF">SLEP1_g40807</name>
</gene>
<organism evidence="1 2">
    <name type="scientific">Rubroshorea leprosula</name>
    <dbReference type="NCBI Taxonomy" id="152421"/>
    <lineage>
        <taxon>Eukaryota</taxon>
        <taxon>Viridiplantae</taxon>
        <taxon>Streptophyta</taxon>
        <taxon>Embryophyta</taxon>
        <taxon>Tracheophyta</taxon>
        <taxon>Spermatophyta</taxon>
        <taxon>Magnoliopsida</taxon>
        <taxon>eudicotyledons</taxon>
        <taxon>Gunneridae</taxon>
        <taxon>Pentapetalae</taxon>
        <taxon>rosids</taxon>
        <taxon>malvids</taxon>
        <taxon>Malvales</taxon>
        <taxon>Dipterocarpaceae</taxon>
        <taxon>Rubroshorea</taxon>
    </lineage>
</organism>
<dbReference type="EMBL" id="BPVZ01000094">
    <property type="protein sequence ID" value="GKV32185.1"/>
    <property type="molecule type" value="Genomic_DNA"/>
</dbReference>
<sequence>MVPQPGVNSPRGEFIFLIREAAMLYVEGAGGGGAGGRTQYAPVVFSPIEQSVTTPPITWRTCGLLILVLKHLRI</sequence>
<comment type="caution">
    <text evidence="1">The sequence shown here is derived from an EMBL/GenBank/DDBJ whole genome shotgun (WGS) entry which is preliminary data.</text>
</comment>
<dbReference type="Proteomes" id="UP001054252">
    <property type="component" value="Unassembled WGS sequence"/>
</dbReference>
<protein>
    <submittedName>
        <fullName evidence="1">Uncharacterized protein</fullName>
    </submittedName>
</protein>
<accession>A0AAV5L4K4</accession>
<reference evidence="1 2" key="1">
    <citation type="journal article" date="2021" name="Commun. Biol.">
        <title>The genome of Shorea leprosula (Dipterocarpaceae) highlights the ecological relevance of drought in aseasonal tropical rainforests.</title>
        <authorList>
            <person name="Ng K.K.S."/>
            <person name="Kobayashi M.J."/>
            <person name="Fawcett J.A."/>
            <person name="Hatakeyama M."/>
            <person name="Paape T."/>
            <person name="Ng C.H."/>
            <person name="Ang C.C."/>
            <person name="Tnah L.H."/>
            <person name="Lee C.T."/>
            <person name="Nishiyama T."/>
            <person name="Sese J."/>
            <person name="O'Brien M.J."/>
            <person name="Copetti D."/>
            <person name="Mohd Noor M.I."/>
            <person name="Ong R.C."/>
            <person name="Putra M."/>
            <person name="Sireger I.Z."/>
            <person name="Indrioko S."/>
            <person name="Kosugi Y."/>
            <person name="Izuno A."/>
            <person name="Isagi Y."/>
            <person name="Lee S.L."/>
            <person name="Shimizu K.K."/>
        </authorList>
    </citation>
    <scope>NUCLEOTIDE SEQUENCE [LARGE SCALE GENOMIC DNA]</scope>
    <source>
        <strain evidence="1">214</strain>
    </source>
</reference>
<proteinExistence type="predicted"/>
<name>A0AAV5L4K4_9ROSI</name>